<dbReference type="SUPFAM" id="SSF52540">
    <property type="entry name" value="P-loop containing nucleoside triphosphate hydrolases"/>
    <property type="match status" value="1"/>
</dbReference>
<keyword evidence="6" id="KW-0238">DNA-binding</keyword>
<organism evidence="15 16">
    <name type="scientific">Adhaeribacter soli</name>
    <dbReference type="NCBI Taxonomy" id="2607655"/>
    <lineage>
        <taxon>Bacteria</taxon>
        <taxon>Pseudomonadati</taxon>
        <taxon>Bacteroidota</taxon>
        <taxon>Cytophagia</taxon>
        <taxon>Cytophagales</taxon>
        <taxon>Hymenobacteraceae</taxon>
        <taxon>Adhaeribacter</taxon>
    </lineage>
</organism>
<reference evidence="15 16" key="1">
    <citation type="submission" date="2019-09" db="EMBL/GenBank/DDBJ databases">
        <title>Genome sequence of Adhaeribacter sp. M2.</title>
        <authorList>
            <person name="Srinivasan S."/>
        </authorList>
    </citation>
    <scope>NUCLEOTIDE SEQUENCE [LARGE SCALE GENOMIC DNA]</scope>
    <source>
        <strain evidence="15 16">M2</strain>
    </source>
</reference>
<dbReference type="GO" id="GO:0033202">
    <property type="term" value="C:DNA helicase complex"/>
    <property type="evidence" value="ECO:0007669"/>
    <property type="project" value="TreeGrafter"/>
</dbReference>
<gene>
    <name evidence="15" type="ORF">F0P94_00550</name>
</gene>
<feature type="binding site" evidence="12">
    <location>
        <begin position="26"/>
        <end position="33"/>
    </location>
    <ligand>
        <name>ATP</name>
        <dbReference type="ChEBI" id="CHEBI:30616"/>
    </ligand>
</feature>
<comment type="similarity">
    <text evidence="1">Belongs to the helicase family. UvrD subfamily.</text>
</comment>
<comment type="caution">
    <text evidence="15">The sequence shown here is derived from an EMBL/GenBank/DDBJ whole genome shotgun (WGS) entry which is preliminary data.</text>
</comment>
<dbReference type="GO" id="GO:0003677">
    <property type="term" value="F:DNA binding"/>
    <property type="evidence" value="ECO:0007669"/>
    <property type="project" value="UniProtKB-KW"/>
</dbReference>
<evidence type="ECO:0000259" key="14">
    <source>
        <dbReference type="PROSITE" id="PS51217"/>
    </source>
</evidence>
<evidence type="ECO:0000256" key="8">
    <source>
        <dbReference type="ARBA" id="ARBA00034617"/>
    </source>
</evidence>
<dbReference type="GO" id="GO:0043138">
    <property type="term" value="F:3'-5' DNA helicase activity"/>
    <property type="evidence" value="ECO:0007669"/>
    <property type="project" value="UniProtKB-EC"/>
</dbReference>
<dbReference type="Proteomes" id="UP000326570">
    <property type="component" value="Unassembled WGS sequence"/>
</dbReference>
<protein>
    <recommendedName>
        <fullName evidence="9">DNA 3'-5' helicase</fullName>
        <ecNumber evidence="9">5.6.2.4</ecNumber>
    </recommendedName>
    <alternativeName>
        <fullName evidence="10">DNA 3'-5' helicase II</fullName>
    </alternativeName>
</protein>
<keyword evidence="7" id="KW-0413">Isomerase</keyword>
<evidence type="ECO:0000256" key="11">
    <source>
        <dbReference type="ARBA" id="ARBA00048988"/>
    </source>
</evidence>
<evidence type="ECO:0000256" key="9">
    <source>
        <dbReference type="ARBA" id="ARBA00034808"/>
    </source>
</evidence>
<proteinExistence type="inferred from homology"/>
<dbReference type="GO" id="GO:0005829">
    <property type="term" value="C:cytosol"/>
    <property type="evidence" value="ECO:0007669"/>
    <property type="project" value="TreeGrafter"/>
</dbReference>
<evidence type="ECO:0000313" key="16">
    <source>
        <dbReference type="Proteomes" id="UP000326570"/>
    </source>
</evidence>
<evidence type="ECO:0000313" key="15">
    <source>
        <dbReference type="EMBL" id="KAA9345613.1"/>
    </source>
</evidence>
<feature type="domain" description="UvrD-like helicase ATP-binding" evidence="13">
    <location>
        <begin position="5"/>
        <end position="289"/>
    </location>
</feature>
<evidence type="ECO:0000256" key="4">
    <source>
        <dbReference type="ARBA" id="ARBA00022806"/>
    </source>
</evidence>
<comment type="catalytic activity">
    <reaction evidence="11">
        <text>ATP + H2O = ADP + phosphate + H(+)</text>
        <dbReference type="Rhea" id="RHEA:13065"/>
        <dbReference type="ChEBI" id="CHEBI:15377"/>
        <dbReference type="ChEBI" id="CHEBI:15378"/>
        <dbReference type="ChEBI" id="CHEBI:30616"/>
        <dbReference type="ChEBI" id="CHEBI:43474"/>
        <dbReference type="ChEBI" id="CHEBI:456216"/>
        <dbReference type="EC" id="5.6.2.4"/>
    </reaction>
</comment>
<dbReference type="Pfam" id="PF13361">
    <property type="entry name" value="UvrD_C"/>
    <property type="match status" value="1"/>
</dbReference>
<dbReference type="Pfam" id="PF21196">
    <property type="entry name" value="PcrA_UvrD_tudor"/>
    <property type="match status" value="1"/>
</dbReference>
<name>A0A5N1J621_9BACT</name>
<evidence type="ECO:0000256" key="1">
    <source>
        <dbReference type="ARBA" id="ARBA00009922"/>
    </source>
</evidence>
<dbReference type="InterPro" id="IPR013986">
    <property type="entry name" value="DExx_box_DNA_helicase_dom_sf"/>
</dbReference>
<dbReference type="PANTHER" id="PTHR11070:SF2">
    <property type="entry name" value="ATP-DEPENDENT DNA HELICASE SRS2"/>
    <property type="match status" value="1"/>
</dbReference>
<keyword evidence="5 12" id="KW-0067">ATP-binding</keyword>
<keyword evidence="2 12" id="KW-0547">Nucleotide-binding</keyword>
<dbReference type="InterPro" id="IPR014017">
    <property type="entry name" value="DNA_helicase_UvrD-like_C"/>
</dbReference>
<dbReference type="Gene3D" id="3.40.50.300">
    <property type="entry name" value="P-loop containing nucleotide triphosphate hydrolases"/>
    <property type="match status" value="2"/>
</dbReference>
<evidence type="ECO:0000256" key="5">
    <source>
        <dbReference type="ARBA" id="ARBA00022840"/>
    </source>
</evidence>
<evidence type="ECO:0000256" key="3">
    <source>
        <dbReference type="ARBA" id="ARBA00022801"/>
    </source>
</evidence>
<dbReference type="Pfam" id="PF00580">
    <property type="entry name" value="UvrD-helicase"/>
    <property type="match status" value="1"/>
</dbReference>
<dbReference type="GO" id="GO:0000725">
    <property type="term" value="P:recombinational repair"/>
    <property type="evidence" value="ECO:0007669"/>
    <property type="project" value="TreeGrafter"/>
</dbReference>
<dbReference type="PROSITE" id="PS51198">
    <property type="entry name" value="UVRD_HELICASE_ATP_BIND"/>
    <property type="match status" value="1"/>
</dbReference>
<dbReference type="CDD" id="cd17932">
    <property type="entry name" value="DEXQc_UvrD"/>
    <property type="match status" value="1"/>
</dbReference>
<dbReference type="PANTHER" id="PTHR11070">
    <property type="entry name" value="UVRD / RECB / PCRA DNA HELICASE FAMILY MEMBER"/>
    <property type="match status" value="1"/>
</dbReference>
<dbReference type="InterPro" id="IPR000212">
    <property type="entry name" value="DNA_helicase_UvrD/REP"/>
</dbReference>
<dbReference type="PROSITE" id="PS51217">
    <property type="entry name" value="UVRD_HELICASE_CTER"/>
    <property type="match status" value="1"/>
</dbReference>
<dbReference type="InterPro" id="IPR014016">
    <property type="entry name" value="UvrD-like_ATP-bd"/>
</dbReference>
<evidence type="ECO:0000256" key="10">
    <source>
        <dbReference type="ARBA" id="ARBA00034923"/>
    </source>
</evidence>
<dbReference type="EMBL" id="VTWT01000001">
    <property type="protein sequence ID" value="KAA9345613.1"/>
    <property type="molecule type" value="Genomic_DNA"/>
</dbReference>
<dbReference type="FunFam" id="1.10.486.10:FF:000003">
    <property type="entry name" value="ATP-dependent DNA helicase"/>
    <property type="match status" value="1"/>
</dbReference>
<keyword evidence="3 12" id="KW-0378">Hydrolase</keyword>
<accession>A0A5N1J621</accession>
<keyword evidence="4 12" id="KW-0347">Helicase</keyword>
<dbReference type="AlphaFoldDB" id="A0A5N1J621"/>
<evidence type="ECO:0000256" key="12">
    <source>
        <dbReference type="PROSITE-ProRule" id="PRU00560"/>
    </source>
</evidence>
<evidence type="ECO:0000256" key="6">
    <source>
        <dbReference type="ARBA" id="ARBA00023125"/>
    </source>
</evidence>
<keyword evidence="16" id="KW-1185">Reference proteome</keyword>
<dbReference type="Gene3D" id="1.10.486.10">
    <property type="entry name" value="PCRA, domain 4"/>
    <property type="match status" value="1"/>
</dbReference>
<dbReference type="Gene3D" id="1.10.10.160">
    <property type="match status" value="1"/>
</dbReference>
<feature type="domain" description="UvrD-like helicase C-terminal" evidence="14">
    <location>
        <begin position="290"/>
        <end position="566"/>
    </location>
</feature>
<dbReference type="GO" id="GO:0016887">
    <property type="term" value="F:ATP hydrolysis activity"/>
    <property type="evidence" value="ECO:0007669"/>
    <property type="project" value="RHEA"/>
</dbReference>
<sequence>MDYLNLLNEPQRRAVMHTDGPLMIIAGAGSGKTRVLTYRIAYLLEKGVDPFNILTLTFTNKAAKEMRHRIEKVVGKDARNIWMGTFHSVFAKILRAEAPKIGYPNSFTIYDSDDSKTLIKNICKEMNLDDKLYKPGLVLGRISAAKNKLISVGQYRQDRTVQADDEAAMRPKIGEIYHQYQDRLKRSGAMDFDDLLFNTNVLFRDHVDVLNKYQHMFKYVMVDEYQDTNYSQYLITRKLAAKDRNICVVGDDAQSIYAFRGADISNILNFERDYPELEVVKLEQNYRSTQNIVNAANSVIKNNKEQLRKSVFSDNEEGNLIEVIKANSDNEEGKLVAHSIFEEKMNNHLSYNDFAILYRTNAQSRAMEEALRKMNIKYKIVGGLSFYQRKEIKDLIAYLRLTVNPNDEQALRRVINYPKRGIGDTTIEKIIVSASESNHSIWEVTSNIHSFGFGRSAGAIDDFATKIKSFAVLAEQQDAFEVAKHIAKASGVIEDLYADKSIEGLARYENIQELLNGIKEYVDDPEKEDKSLAAFLQDIALITDADTKKDDDGEYVTMMTIHSSKGLEFRNVYIVGLEENLFPSQMMIQSRADLEEERRLFYVAITRAEKKLTLSYATSRYQWGNLRACEKSRFLEEIEPAFLNFKFSDGQGAFEKVLKRKSPLVATAAAPVRKATNYTPPADFVASDTSNLAEGMRVEHPKFGFGTVAKMDTQGNSTKAIINFEEAGEKTLLLSFAKLRIHS</sequence>
<evidence type="ECO:0000256" key="7">
    <source>
        <dbReference type="ARBA" id="ARBA00023235"/>
    </source>
</evidence>
<evidence type="ECO:0000259" key="13">
    <source>
        <dbReference type="PROSITE" id="PS51198"/>
    </source>
</evidence>
<dbReference type="EC" id="5.6.2.4" evidence="9"/>
<dbReference type="InterPro" id="IPR027417">
    <property type="entry name" value="P-loop_NTPase"/>
</dbReference>
<comment type="catalytic activity">
    <reaction evidence="8">
        <text>Couples ATP hydrolysis with the unwinding of duplex DNA by translocating in the 3'-5' direction.</text>
        <dbReference type="EC" id="5.6.2.4"/>
    </reaction>
</comment>
<dbReference type="RefSeq" id="WP_150901755.1">
    <property type="nucleotide sequence ID" value="NZ_VTWT01000001.1"/>
</dbReference>
<dbReference type="CDD" id="cd18807">
    <property type="entry name" value="SF1_C_UvrD"/>
    <property type="match status" value="1"/>
</dbReference>
<dbReference type="GO" id="GO:0005524">
    <property type="term" value="F:ATP binding"/>
    <property type="evidence" value="ECO:0007669"/>
    <property type="project" value="UniProtKB-UniRule"/>
</dbReference>
<evidence type="ECO:0000256" key="2">
    <source>
        <dbReference type="ARBA" id="ARBA00022741"/>
    </source>
</evidence>